<dbReference type="Proteomes" id="UP000029964">
    <property type="component" value="Unassembled WGS sequence"/>
</dbReference>
<dbReference type="SUPFAM" id="SSF56317">
    <property type="entry name" value="Carbon-nitrogen hydrolase"/>
    <property type="match status" value="1"/>
</dbReference>
<dbReference type="STRING" id="857340.A0A086T8J4"/>
<proteinExistence type="predicted"/>
<dbReference type="CDD" id="cd07197">
    <property type="entry name" value="nitrilase"/>
    <property type="match status" value="1"/>
</dbReference>
<evidence type="ECO:0000259" key="2">
    <source>
        <dbReference type="PROSITE" id="PS50263"/>
    </source>
</evidence>
<dbReference type="PANTHER" id="PTHR43674:SF16">
    <property type="entry name" value="CARBON-NITROGEN FAMILY, PUTATIVE (AFU_ORTHOLOGUE AFUA_5G02350)-RELATED"/>
    <property type="match status" value="1"/>
</dbReference>
<gene>
    <name evidence="3" type="ORF">ACRE_034970</name>
</gene>
<evidence type="ECO:0000313" key="4">
    <source>
        <dbReference type="Proteomes" id="UP000029964"/>
    </source>
</evidence>
<dbReference type="EMBL" id="JPKY01000029">
    <property type="protein sequence ID" value="KFH45676.1"/>
    <property type="molecule type" value="Genomic_DNA"/>
</dbReference>
<dbReference type="InterPro" id="IPR036526">
    <property type="entry name" value="C-N_Hydrolase_sf"/>
</dbReference>
<dbReference type="Gene3D" id="3.60.110.10">
    <property type="entry name" value="Carbon-nitrogen hydrolase"/>
    <property type="match status" value="1"/>
</dbReference>
<keyword evidence="1" id="KW-0378">Hydrolase</keyword>
<name>A0A086T8J4_HAPC1</name>
<accession>A0A086T8J4</accession>
<comment type="caution">
    <text evidence="3">The sequence shown here is derived from an EMBL/GenBank/DDBJ whole genome shotgun (WGS) entry which is preliminary data.</text>
</comment>
<dbReference type="OrthoDB" id="412018at2759"/>
<keyword evidence="4" id="KW-1185">Reference proteome</keyword>
<dbReference type="PANTHER" id="PTHR43674">
    <property type="entry name" value="NITRILASE C965.09-RELATED"/>
    <property type="match status" value="1"/>
</dbReference>
<dbReference type="InterPro" id="IPR003010">
    <property type="entry name" value="C-N_Hydrolase"/>
</dbReference>
<sequence>MAPVYSVAVIQFEPKMFKPLALEENHATAESYIRAAAERGCCLAVLPEYHLTSWEPSNPGFRKACVESASYLPRYQELARQLDISIVPGTICEPLPTQDTDGSVELGNVAYFIAAGTGDICGRYQKKNLWHTERPHLTSSGHVPHSAFDTPLRHADGRSVRAGMLICWDLGFPEAFRALIADGADIIIIPSWWFPDDLSDDALGINPQSERVYLESATTLRAFENTAAIVFSNAGGLSSVTMPVQGCLGRLGLGEEKMLVADVDLKVLEVAEENYKVRQDIGSRGWHYGYTISKGST</sequence>
<dbReference type="HOGENOM" id="CLU_030130_2_0_1"/>
<dbReference type="PROSITE" id="PS50263">
    <property type="entry name" value="CN_HYDROLASE"/>
    <property type="match status" value="1"/>
</dbReference>
<reference evidence="4" key="1">
    <citation type="journal article" date="2014" name="Genome Announc.">
        <title>Genome sequence and annotation of Acremonium chrysogenum, producer of the beta-lactam antibiotic cephalosporin C.</title>
        <authorList>
            <person name="Terfehr D."/>
            <person name="Dahlmann T.A."/>
            <person name="Specht T."/>
            <person name="Zadra I."/>
            <person name="Kuernsteiner H."/>
            <person name="Kueck U."/>
        </authorList>
    </citation>
    <scope>NUCLEOTIDE SEQUENCE [LARGE SCALE GENOMIC DNA]</scope>
    <source>
        <strain evidence="4">ATCC 11550 / CBS 779.69 / DSM 880 / IAM 14645 / JCM 23072 / IMI 49137</strain>
    </source>
</reference>
<dbReference type="GO" id="GO:0016811">
    <property type="term" value="F:hydrolase activity, acting on carbon-nitrogen (but not peptide) bonds, in linear amides"/>
    <property type="evidence" value="ECO:0007669"/>
    <property type="project" value="TreeGrafter"/>
</dbReference>
<evidence type="ECO:0000313" key="3">
    <source>
        <dbReference type="EMBL" id="KFH45676.1"/>
    </source>
</evidence>
<feature type="domain" description="CN hydrolase" evidence="2">
    <location>
        <begin position="5"/>
        <end position="265"/>
    </location>
</feature>
<dbReference type="AlphaFoldDB" id="A0A086T8J4"/>
<organism evidence="3 4">
    <name type="scientific">Hapsidospora chrysogenum (strain ATCC 11550 / CBS 779.69 / DSM 880 / IAM 14645 / JCM 23072 / IMI 49137)</name>
    <name type="common">Acremonium chrysogenum</name>
    <dbReference type="NCBI Taxonomy" id="857340"/>
    <lineage>
        <taxon>Eukaryota</taxon>
        <taxon>Fungi</taxon>
        <taxon>Dikarya</taxon>
        <taxon>Ascomycota</taxon>
        <taxon>Pezizomycotina</taxon>
        <taxon>Sordariomycetes</taxon>
        <taxon>Hypocreomycetidae</taxon>
        <taxon>Hypocreales</taxon>
        <taxon>Bionectriaceae</taxon>
        <taxon>Hapsidospora</taxon>
    </lineage>
</organism>
<dbReference type="Pfam" id="PF00795">
    <property type="entry name" value="CN_hydrolase"/>
    <property type="match status" value="1"/>
</dbReference>
<protein>
    <submittedName>
        <fullName evidence="3">Nitrilase-like protein</fullName>
    </submittedName>
</protein>
<dbReference type="InterPro" id="IPR050345">
    <property type="entry name" value="Aliph_Amidase/BUP"/>
</dbReference>
<evidence type="ECO:0000256" key="1">
    <source>
        <dbReference type="ARBA" id="ARBA00022801"/>
    </source>
</evidence>